<dbReference type="Gene3D" id="3.20.20.30">
    <property type="entry name" value="Luciferase-like domain"/>
    <property type="match status" value="1"/>
</dbReference>
<comment type="similarity">
    <text evidence="1">To bacterial alkanal monooxygenase alpha and beta chains.</text>
</comment>
<dbReference type="PATRIC" id="fig|1266845.5.peg.83"/>
<dbReference type="GO" id="GO:0016705">
    <property type="term" value="F:oxidoreductase activity, acting on paired donors, with incorporation or reduction of molecular oxygen"/>
    <property type="evidence" value="ECO:0007669"/>
    <property type="project" value="InterPro"/>
</dbReference>
<dbReference type="eggNOG" id="COG2141">
    <property type="taxonomic scope" value="Bacteria"/>
</dbReference>
<dbReference type="GO" id="GO:0005829">
    <property type="term" value="C:cytosol"/>
    <property type="evidence" value="ECO:0007669"/>
    <property type="project" value="TreeGrafter"/>
</dbReference>
<proteinExistence type="predicted"/>
<dbReference type="EMBL" id="CP006812">
    <property type="protein sequence ID" value="AGY80856.1"/>
    <property type="molecule type" value="Genomic_DNA"/>
</dbReference>
<gene>
    <name evidence="3" type="ORF">Q783_00450</name>
</gene>
<protein>
    <submittedName>
        <fullName evidence="3">Luciferase</fullName>
    </submittedName>
</protein>
<dbReference type="STRING" id="1266845.Q783_00450"/>
<dbReference type="InterPro" id="IPR050766">
    <property type="entry name" value="Bact_Lucif_Oxidored"/>
</dbReference>
<dbReference type="InterPro" id="IPR011251">
    <property type="entry name" value="Luciferase-like_dom"/>
</dbReference>
<evidence type="ECO:0000313" key="3">
    <source>
        <dbReference type="EMBL" id="AGY80856.1"/>
    </source>
</evidence>
<evidence type="ECO:0000256" key="1">
    <source>
        <dbReference type="ARBA" id="ARBA00007789"/>
    </source>
</evidence>
<dbReference type="FunFam" id="3.20.20.30:FF:000002">
    <property type="entry name" value="LLM class flavin-dependent oxidoreductase"/>
    <property type="match status" value="1"/>
</dbReference>
<dbReference type="Proteomes" id="UP000017469">
    <property type="component" value="Chromosome"/>
</dbReference>
<dbReference type="HOGENOM" id="CLU_027853_9_0_9"/>
<sequence>MEKIVRLSVLDQAPITSGNTAAEALLKAEELAILADELGYTRMWMAEHHGTNGYASSAPEITAAHLAAKTKNIRIGTGGVMMMHYSPLKLAEVFKTLSAFSPGRIDFGVGRAPGGDNNSIYALSEGRQPMLDNMYEKFDTALKLINDEVPEDRLYNRTIATPSHIQLPESWLLGSSGSSARKAAQMGVGYSFAQFFMGGMTKDILDEYRVNFQPSAFMEKPNINVAYLVTTAETREEAEYEAKPQDIARLLMRKGQMGQLLTPEEAQHYPLTEIDQLTIKQGRELHLVGTPKEIAAKLLEDQERYGFDEAMICSIPHSQEKRLNVYRLLAKELLQ</sequence>
<dbReference type="KEGG" id="caw:Q783_00450"/>
<organism evidence="3 4">
    <name type="scientific">Carnobacterium inhibens subsp. gilichinskyi</name>
    <dbReference type="NCBI Taxonomy" id="1266845"/>
    <lineage>
        <taxon>Bacteria</taxon>
        <taxon>Bacillati</taxon>
        <taxon>Bacillota</taxon>
        <taxon>Bacilli</taxon>
        <taxon>Lactobacillales</taxon>
        <taxon>Carnobacteriaceae</taxon>
        <taxon>Carnobacterium</taxon>
    </lineage>
</organism>
<dbReference type="InterPro" id="IPR019949">
    <property type="entry name" value="CmoO-like"/>
</dbReference>
<reference evidence="3 4" key="1">
    <citation type="journal article" date="2013" name="Genome Announc.">
        <title>Complete Genome Sequence of Carnobacterium gilichinskyi Strain WN1359T (DSM 27470T).</title>
        <authorList>
            <person name="Leonard M.T."/>
            <person name="Panayotova N."/>
            <person name="Farmerie W.G."/>
            <person name="Triplett E.W."/>
            <person name="Nicholson W.L."/>
        </authorList>
    </citation>
    <scope>NUCLEOTIDE SEQUENCE [LARGE SCALE GENOMIC DNA]</scope>
    <source>
        <strain evidence="3 4">WN1359</strain>
    </source>
</reference>
<dbReference type="InterPro" id="IPR036661">
    <property type="entry name" value="Luciferase-like_sf"/>
</dbReference>
<evidence type="ECO:0000313" key="4">
    <source>
        <dbReference type="Proteomes" id="UP000017469"/>
    </source>
</evidence>
<feature type="domain" description="Luciferase-like" evidence="2">
    <location>
        <begin position="8"/>
        <end position="308"/>
    </location>
</feature>
<accession>U5S737</accession>
<dbReference type="SUPFAM" id="SSF51679">
    <property type="entry name" value="Bacterial luciferase-like"/>
    <property type="match status" value="1"/>
</dbReference>
<dbReference type="PANTHER" id="PTHR30137:SF6">
    <property type="entry name" value="LUCIFERASE-LIKE MONOOXYGENASE"/>
    <property type="match status" value="1"/>
</dbReference>
<evidence type="ECO:0000259" key="2">
    <source>
        <dbReference type="Pfam" id="PF00296"/>
    </source>
</evidence>
<dbReference type="NCBIfam" id="TIGR03558">
    <property type="entry name" value="oxido_grp_1"/>
    <property type="match status" value="1"/>
</dbReference>
<dbReference type="Pfam" id="PF00296">
    <property type="entry name" value="Bac_luciferase"/>
    <property type="match status" value="1"/>
</dbReference>
<name>U5S737_9LACT</name>
<dbReference type="PANTHER" id="PTHR30137">
    <property type="entry name" value="LUCIFERASE-LIKE MONOOXYGENASE"/>
    <property type="match status" value="1"/>
</dbReference>
<dbReference type="AlphaFoldDB" id="U5S737"/>